<dbReference type="KEGG" id="acij:JS278_01477"/>
<evidence type="ECO:0000313" key="2">
    <source>
        <dbReference type="Proteomes" id="UP000251995"/>
    </source>
</evidence>
<protein>
    <recommendedName>
        <fullName evidence="3">THIF-type NAD/FAD binding fold domain-containing protein</fullName>
    </recommendedName>
</protein>
<dbReference type="EMBL" id="CP025198">
    <property type="protein sequence ID" value="AXE38644.1"/>
    <property type="molecule type" value="Genomic_DNA"/>
</dbReference>
<organism evidence="1 2">
    <name type="scientific">Acidipropionibacterium virtanenii</name>
    <dbReference type="NCBI Taxonomy" id="2057246"/>
    <lineage>
        <taxon>Bacteria</taxon>
        <taxon>Bacillati</taxon>
        <taxon>Actinomycetota</taxon>
        <taxon>Actinomycetes</taxon>
        <taxon>Propionibacteriales</taxon>
        <taxon>Propionibacteriaceae</taxon>
        <taxon>Acidipropionibacterium</taxon>
    </lineage>
</organism>
<evidence type="ECO:0008006" key="3">
    <source>
        <dbReference type="Google" id="ProtNLM"/>
    </source>
</evidence>
<sequence>MLSGRLQVLPGPADVLSVSPRAWRQGHDDVHHRTMTIIRCPGPLDCDVVEVPQGLRLLAADGRSFLLRGLTLDRLAEAPLPAPLIHTLGRIGLLRTAPVRTVAVVGSGRLATDAAEAVRGVARTVVVELSDSDEVERPGGGWQIMEEHSPTRLTPDLVVICPNEPLGLRPVLQLCRERGVPAMMAWCGPMSAWAGPVLTSARAGCQNCLDMAMARRDPLWLVTAAAMTSGDSCWAGRSWIAGQVADLIAAGCDETAWAQPTWSSWTPRAHARLSLDPHPECWWCAHTADLPAPKDSGCSTASSSAA</sequence>
<gene>
    <name evidence="1" type="ORF">JS278_01477</name>
</gene>
<dbReference type="Gene3D" id="3.40.50.720">
    <property type="entry name" value="NAD(P)-binding Rossmann-like Domain"/>
    <property type="match status" value="1"/>
</dbReference>
<dbReference type="AlphaFoldDB" id="A0A344UTP6"/>
<keyword evidence="2" id="KW-1185">Reference proteome</keyword>
<evidence type="ECO:0000313" key="1">
    <source>
        <dbReference type="EMBL" id="AXE38644.1"/>
    </source>
</evidence>
<accession>A0A344UTP6</accession>
<reference evidence="1 2" key="1">
    <citation type="submission" date="2017-12" db="EMBL/GenBank/DDBJ databases">
        <title>The whole genome sequence of the Acidipropionibacterium virtanenii sp. nov. type strain JS278.</title>
        <authorList>
            <person name="Laine P."/>
            <person name="Deptula P."/>
            <person name="Varmanen P."/>
            <person name="Auvinen P."/>
        </authorList>
    </citation>
    <scope>NUCLEOTIDE SEQUENCE [LARGE SCALE GENOMIC DNA]</scope>
    <source>
        <strain evidence="1 2">JS278</strain>
    </source>
</reference>
<name>A0A344UTP6_9ACTN</name>
<dbReference type="Proteomes" id="UP000251995">
    <property type="component" value="Chromosome"/>
</dbReference>
<proteinExistence type="predicted"/>